<evidence type="ECO:0000313" key="5">
    <source>
        <dbReference type="Proteomes" id="UP000245369"/>
    </source>
</evidence>
<name>A0ABN5LLR3_9STRE</name>
<dbReference type="Proteomes" id="UP000245369">
    <property type="component" value="Chromosome"/>
</dbReference>
<evidence type="ECO:0000256" key="1">
    <source>
        <dbReference type="ARBA" id="ARBA00022679"/>
    </source>
</evidence>
<dbReference type="SUPFAM" id="SSF55729">
    <property type="entry name" value="Acyl-CoA N-acyltransferases (Nat)"/>
    <property type="match status" value="1"/>
</dbReference>
<dbReference type="Gene3D" id="3.40.630.30">
    <property type="match status" value="1"/>
</dbReference>
<reference evidence="4 5" key="1">
    <citation type="submission" date="2018-05" db="EMBL/GenBank/DDBJ databases">
        <title>Complete genome sequences of Streptococcus sobrinus.</title>
        <authorList>
            <person name="Sales M."/>
            <person name="Jensen P.A."/>
        </authorList>
    </citation>
    <scope>NUCLEOTIDE SEQUENCE [LARGE SCALE GENOMIC DNA]</scope>
    <source>
        <strain evidence="4 5">SL1</strain>
    </source>
</reference>
<evidence type="ECO:0000256" key="2">
    <source>
        <dbReference type="ARBA" id="ARBA00023315"/>
    </source>
</evidence>
<organism evidence="4 5">
    <name type="scientific">Streptococcus sobrinus</name>
    <dbReference type="NCBI Taxonomy" id="1310"/>
    <lineage>
        <taxon>Bacteria</taxon>
        <taxon>Bacillati</taxon>
        <taxon>Bacillota</taxon>
        <taxon>Bacilli</taxon>
        <taxon>Lactobacillales</taxon>
        <taxon>Streptococcaceae</taxon>
        <taxon>Streptococcus</taxon>
    </lineage>
</organism>
<proteinExistence type="predicted"/>
<gene>
    <name evidence="4" type="ORF">DK182_06285</name>
</gene>
<feature type="domain" description="N-acetyltransferase" evidence="3">
    <location>
        <begin position="3"/>
        <end position="173"/>
    </location>
</feature>
<accession>A0ABN5LLR3</accession>
<dbReference type="PANTHER" id="PTHR43877">
    <property type="entry name" value="AMINOALKYLPHOSPHONATE N-ACETYLTRANSFERASE-RELATED-RELATED"/>
    <property type="match status" value="1"/>
</dbReference>
<dbReference type="Pfam" id="PF00583">
    <property type="entry name" value="Acetyltransf_1"/>
    <property type="match status" value="1"/>
</dbReference>
<sequence length="173" mass="19953">MTLKLREIEPIDLPVLQKLAIETFGQTFAHDNSPQQLADYFDQVYSLEVLGQELANPQSLHILAEVDGQPAGFLKTNWSSARTENELDAAYEIQRLYVLQEFQGQGIGKTLFEYALDQAQKSGADWAWLGVWEKNYKAQKFYAKYDFEKFSQHAFPVSEDKVDVDWLLKKKLQ</sequence>
<dbReference type="CDD" id="cd04301">
    <property type="entry name" value="NAT_SF"/>
    <property type="match status" value="1"/>
</dbReference>
<dbReference type="InterPro" id="IPR016181">
    <property type="entry name" value="Acyl_CoA_acyltransferase"/>
</dbReference>
<dbReference type="PROSITE" id="PS51186">
    <property type="entry name" value="GNAT"/>
    <property type="match status" value="1"/>
</dbReference>
<evidence type="ECO:0000313" key="4">
    <source>
        <dbReference type="EMBL" id="AWN20977.1"/>
    </source>
</evidence>
<dbReference type="RefSeq" id="WP_019769446.1">
    <property type="nucleotide sequence ID" value="NZ_CP029490.1"/>
</dbReference>
<keyword evidence="1" id="KW-0808">Transferase</keyword>
<dbReference type="InterPro" id="IPR050832">
    <property type="entry name" value="Bact_Acetyltransf"/>
</dbReference>
<dbReference type="InterPro" id="IPR000182">
    <property type="entry name" value="GNAT_dom"/>
</dbReference>
<keyword evidence="2" id="KW-0012">Acyltransferase</keyword>
<keyword evidence="5" id="KW-1185">Reference proteome</keyword>
<evidence type="ECO:0000259" key="3">
    <source>
        <dbReference type="PROSITE" id="PS51186"/>
    </source>
</evidence>
<dbReference type="GeneID" id="93924118"/>
<dbReference type="EMBL" id="CP029490">
    <property type="protein sequence ID" value="AWN20977.1"/>
    <property type="molecule type" value="Genomic_DNA"/>
</dbReference>
<protein>
    <submittedName>
        <fullName evidence="4">N-acetyltransferase</fullName>
    </submittedName>
</protein>